<dbReference type="InterPro" id="IPR011650">
    <property type="entry name" value="Peptidase_M20_dimer"/>
</dbReference>
<dbReference type="Pfam" id="PF07687">
    <property type="entry name" value="M20_dimer"/>
    <property type="match status" value="1"/>
</dbReference>
<dbReference type="InterPro" id="IPR002933">
    <property type="entry name" value="Peptidase_M20"/>
</dbReference>
<evidence type="ECO:0000256" key="4">
    <source>
        <dbReference type="ARBA" id="ARBA00022801"/>
    </source>
</evidence>
<accession>A0A423VMP1</accession>
<dbReference type="EMBL" id="LJZO01000038">
    <property type="protein sequence ID" value="ROV92295.1"/>
    <property type="molecule type" value="Genomic_DNA"/>
</dbReference>
<reference evidence="7 8" key="1">
    <citation type="submission" date="2015-09" db="EMBL/GenBank/DDBJ databases">
        <title>Host preference determinants of Valsa canker pathogens revealed by comparative genomics.</title>
        <authorList>
            <person name="Yin Z."/>
            <person name="Huang L."/>
        </authorList>
    </citation>
    <scope>NUCLEOTIDE SEQUENCE [LARGE SCALE GENOMIC DNA]</scope>
    <source>
        <strain evidence="7 8">YSFL</strain>
    </source>
</reference>
<keyword evidence="5" id="KW-0862">Zinc</keyword>
<dbReference type="PANTHER" id="PTHR43808">
    <property type="entry name" value="ACETYLORNITHINE DEACETYLASE"/>
    <property type="match status" value="1"/>
</dbReference>
<evidence type="ECO:0000259" key="6">
    <source>
        <dbReference type="Pfam" id="PF07687"/>
    </source>
</evidence>
<keyword evidence="4" id="KW-0378">Hydrolase</keyword>
<proteinExistence type="inferred from homology"/>
<dbReference type="InterPro" id="IPR036264">
    <property type="entry name" value="Bact_exopeptidase_dim_dom"/>
</dbReference>
<dbReference type="OrthoDB" id="10059875at2759"/>
<dbReference type="SUPFAM" id="SSF53187">
    <property type="entry name" value="Zn-dependent exopeptidases"/>
    <property type="match status" value="1"/>
</dbReference>
<evidence type="ECO:0000256" key="1">
    <source>
        <dbReference type="ARBA" id="ARBA00001947"/>
    </source>
</evidence>
<dbReference type="InterPro" id="IPR001261">
    <property type="entry name" value="ArgE/DapE_CS"/>
</dbReference>
<comment type="cofactor">
    <cofactor evidence="1">
        <name>Zn(2+)</name>
        <dbReference type="ChEBI" id="CHEBI:29105"/>
    </cofactor>
</comment>
<dbReference type="GO" id="GO:0016787">
    <property type="term" value="F:hydrolase activity"/>
    <property type="evidence" value="ECO:0007669"/>
    <property type="project" value="UniProtKB-KW"/>
</dbReference>
<dbReference type="Proteomes" id="UP000284375">
    <property type="component" value="Unassembled WGS sequence"/>
</dbReference>
<keyword evidence="8" id="KW-1185">Reference proteome</keyword>
<protein>
    <recommendedName>
        <fullName evidence="6">Peptidase M20 dimerisation domain-containing protein</fullName>
    </recommendedName>
</protein>
<comment type="caution">
    <text evidence="7">The sequence shown here is derived from an EMBL/GenBank/DDBJ whole genome shotgun (WGS) entry which is preliminary data.</text>
</comment>
<comment type="similarity">
    <text evidence="2">Belongs to the peptidase M20A family.</text>
</comment>
<dbReference type="PROSITE" id="PS00759">
    <property type="entry name" value="ARGE_DAPE_CPG2_2"/>
    <property type="match status" value="1"/>
</dbReference>
<feature type="domain" description="Peptidase M20 dimerisation" evidence="6">
    <location>
        <begin position="222"/>
        <end position="350"/>
    </location>
</feature>
<name>A0A423VMP1_CYTCH</name>
<evidence type="ECO:0000313" key="8">
    <source>
        <dbReference type="Proteomes" id="UP000284375"/>
    </source>
</evidence>
<organism evidence="7 8">
    <name type="scientific">Cytospora chrysosperma</name>
    <name type="common">Cytospora canker fungus</name>
    <name type="synonym">Sphaeria chrysosperma</name>
    <dbReference type="NCBI Taxonomy" id="252740"/>
    <lineage>
        <taxon>Eukaryota</taxon>
        <taxon>Fungi</taxon>
        <taxon>Dikarya</taxon>
        <taxon>Ascomycota</taxon>
        <taxon>Pezizomycotina</taxon>
        <taxon>Sordariomycetes</taxon>
        <taxon>Sordariomycetidae</taxon>
        <taxon>Diaporthales</taxon>
        <taxon>Cytosporaceae</taxon>
        <taxon>Cytospora</taxon>
    </lineage>
</organism>
<dbReference type="InterPro" id="IPR050072">
    <property type="entry name" value="Peptidase_M20A"/>
</dbReference>
<evidence type="ECO:0000256" key="5">
    <source>
        <dbReference type="ARBA" id="ARBA00022833"/>
    </source>
</evidence>
<dbReference type="Gene3D" id="3.40.630.10">
    <property type="entry name" value="Zn peptidases"/>
    <property type="match status" value="2"/>
</dbReference>
<dbReference type="PANTHER" id="PTHR43808:SF32">
    <property type="entry name" value="ARGE_DAPE-RELATED DEACYLASE"/>
    <property type="match status" value="1"/>
</dbReference>
<dbReference type="Gene3D" id="3.30.70.360">
    <property type="match status" value="1"/>
</dbReference>
<dbReference type="Pfam" id="PF01546">
    <property type="entry name" value="Peptidase_M20"/>
    <property type="match status" value="1"/>
</dbReference>
<gene>
    <name evidence="7" type="ORF">VSDG_07248</name>
</gene>
<dbReference type="SUPFAM" id="SSF55031">
    <property type="entry name" value="Bacterial exopeptidase dimerisation domain"/>
    <property type="match status" value="1"/>
</dbReference>
<dbReference type="STRING" id="252740.A0A423VMP1"/>
<sequence length="453" mass="48250">MDSQALLDTITADTDAHVTFLQSFTQAPSPNPPGDTRAAAGVIQEYLSSRGIHTEIVAPGGEQMPNIVSEFTCPVDDNVNNNNGPRLVMNGHIDVFPAGDGHDWDRSPWSGDVVGGRLHGRGTVDMKAGTAASVIAFAYLHKYREHLKGSVGLCAVSDEETGGKFGTKWLLGDGHEDGNDSGAVAQLVAQLGEDEGNGKRSRWTGDVMINAEPGGLNTIRFAEKGTLRLTFTVETGPGAHGAYTHLSKSATRIAARLINDLAVVEDIVPDVDPRLKEYLQREDVRKAIDECMGAGAADIAMKCTLNIGTVNGGLKVNMIPGRCVFEADIRMPLGLTAADVLAVIEWVLEDYPDARVQVQEAASNPAAASVHDHPMVGILARQAERVTGRSPLAIPSMGATDCKFYRYCGVPAYIFGVSPETMGATNESVSVEEFLAVVKTHALAGWEYLGGRL</sequence>
<dbReference type="GO" id="GO:0046872">
    <property type="term" value="F:metal ion binding"/>
    <property type="evidence" value="ECO:0007669"/>
    <property type="project" value="UniProtKB-KW"/>
</dbReference>
<dbReference type="AlphaFoldDB" id="A0A423VMP1"/>
<evidence type="ECO:0000256" key="3">
    <source>
        <dbReference type="ARBA" id="ARBA00022723"/>
    </source>
</evidence>
<evidence type="ECO:0000256" key="2">
    <source>
        <dbReference type="ARBA" id="ARBA00006247"/>
    </source>
</evidence>
<keyword evidence="3" id="KW-0479">Metal-binding</keyword>
<evidence type="ECO:0000313" key="7">
    <source>
        <dbReference type="EMBL" id="ROV92295.1"/>
    </source>
</evidence>